<comment type="cofactor">
    <cofactor evidence="7">
        <name>FAD</name>
        <dbReference type="ChEBI" id="CHEBI:57692"/>
    </cofactor>
    <text evidence="7">Binds 4 FAD per tetramer. Each FAD binding site is formed by three monomers.</text>
</comment>
<dbReference type="GO" id="GO:0032259">
    <property type="term" value="P:methylation"/>
    <property type="evidence" value="ECO:0007669"/>
    <property type="project" value="UniProtKB-KW"/>
</dbReference>
<comment type="similarity">
    <text evidence="7">Belongs to the thymidylate synthase ThyX family.</text>
</comment>
<feature type="active site" description="Involved in ionization of N3 of dUMP, leading to its activation" evidence="7">
    <location>
        <position position="167"/>
    </location>
</feature>
<keyword evidence="6 7" id="KW-0521">NADP</keyword>
<dbReference type="EMBL" id="DTIN01000040">
    <property type="protein sequence ID" value="HFX14265.1"/>
    <property type="molecule type" value="Genomic_DNA"/>
</dbReference>
<evidence type="ECO:0000313" key="8">
    <source>
        <dbReference type="EMBL" id="HFX14265.1"/>
    </source>
</evidence>
<keyword evidence="4 7" id="KW-0545">Nucleotide biosynthesis</keyword>
<evidence type="ECO:0000256" key="2">
    <source>
        <dbReference type="ARBA" id="ARBA00022630"/>
    </source>
</evidence>
<dbReference type="FunFam" id="3.30.1360.170:FF:000004">
    <property type="entry name" value="Flavin-dependent thymidylate synthase"/>
    <property type="match status" value="1"/>
</dbReference>
<dbReference type="SUPFAM" id="SSF69796">
    <property type="entry name" value="Thymidylate synthase-complementing protein Thy1"/>
    <property type="match status" value="1"/>
</dbReference>
<dbReference type="AlphaFoldDB" id="A0A7C3RXM9"/>
<dbReference type="NCBIfam" id="TIGR02170">
    <property type="entry name" value="thyX"/>
    <property type="match status" value="1"/>
</dbReference>
<comment type="caution">
    <text evidence="8">The sequence shown here is derived from an EMBL/GenBank/DDBJ whole genome shotgun (WGS) entry which is preliminary data.</text>
</comment>
<dbReference type="GO" id="GO:0006235">
    <property type="term" value="P:dTTP biosynthetic process"/>
    <property type="evidence" value="ECO:0007669"/>
    <property type="project" value="UniProtKB-UniRule"/>
</dbReference>
<dbReference type="InterPro" id="IPR003669">
    <property type="entry name" value="Thymidylate_synthase_ThyX"/>
</dbReference>
<keyword evidence="2 7" id="KW-0285">Flavoprotein</keyword>
<feature type="binding site" evidence="7">
    <location>
        <position position="55"/>
    </location>
    <ligand>
        <name>FAD</name>
        <dbReference type="ChEBI" id="CHEBI:57692"/>
        <note>ligand shared between neighboring subunits</note>
    </ligand>
</feature>
<keyword evidence="3 7" id="KW-0808">Transferase</keyword>
<feature type="binding site" evidence="7">
    <location>
        <position position="167"/>
    </location>
    <ligand>
        <name>dUMP</name>
        <dbReference type="ChEBI" id="CHEBI:246422"/>
        <note>ligand shared between dimeric partners</note>
    </ligand>
</feature>
<keyword evidence="1 7" id="KW-0489">Methyltransferase</keyword>
<reference evidence="8" key="1">
    <citation type="journal article" date="2020" name="mSystems">
        <title>Genome- and Community-Level Interaction Insights into Carbon Utilization and Element Cycling Functions of Hydrothermarchaeota in Hydrothermal Sediment.</title>
        <authorList>
            <person name="Zhou Z."/>
            <person name="Liu Y."/>
            <person name="Xu W."/>
            <person name="Pan J."/>
            <person name="Luo Z.H."/>
            <person name="Li M."/>
        </authorList>
    </citation>
    <scope>NUCLEOTIDE SEQUENCE [LARGE SCALE GENOMIC DNA]</scope>
    <source>
        <strain evidence="8">SpSt-81</strain>
    </source>
</reference>
<dbReference type="PANTHER" id="PTHR34934">
    <property type="entry name" value="FLAVIN-DEPENDENT THYMIDYLATE SYNTHASE"/>
    <property type="match status" value="1"/>
</dbReference>
<dbReference type="InterPro" id="IPR036098">
    <property type="entry name" value="Thymidylate_synthase_ThyX_sf"/>
</dbReference>
<evidence type="ECO:0000256" key="4">
    <source>
        <dbReference type="ARBA" id="ARBA00022727"/>
    </source>
</evidence>
<evidence type="ECO:0000256" key="6">
    <source>
        <dbReference type="ARBA" id="ARBA00022857"/>
    </source>
</evidence>
<dbReference type="UniPathway" id="UPA00575"/>
<feature type="binding site" evidence="7">
    <location>
        <position position="162"/>
    </location>
    <ligand>
        <name>FAD</name>
        <dbReference type="ChEBI" id="CHEBI:57692"/>
        <note>ligand shared between neighboring subunits</note>
    </ligand>
</feature>
<dbReference type="GO" id="GO:0070402">
    <property type="term" value="F:NADPH binding"/>
    <property type="evidence" value="ECO:0007669"/>
    <property type="project" value="TreeGrafter"/>
</dbReference>
<comment type="pathway">
    <text evidence="7">Pyrimidine metabolism; dTTP biosynthesis.</text>
</comment>
<name>A0A7C3RXM9_DICTH</name>
<feature type="binding site" description="in other chain" evidence="7">
    <location>
        <position position="140"/>
    </location>
    <ligand>
        <name>dUMP</name>
        <dbReference type="ChEBI" id="CHEBI:246422"/>
        <note>ligand shared between dimeric partners</note>
    </ligand>
</feature>
<comment type="catalytic activity">
    <reaction evidence="7">
        <text>dUMP + (6R)-5,10-methylene-5,6,7,8-tetrahydrofolate + NADPH + H(+) = dTMP + (6S)-5,6,7,8-tetrahydrofolate + NADP(+)</text>
        <dbReference type="Rhea" id="RHEA:29043"/>
        <dbReference type="ChEBI" id="CHEBI:15378"/>
        <dbReference type="ChEBI" id="CHEBI:15636"/>
        <dbReference type="ChEBI" id="CHEBI:57453"/>
        <dbReference type="ChEBI" id="CHEBI:57783"/>
        <dbReference type="ChEBI" id="CHEBI:58349"/>
        <dbReference type="ChEBI" id="CHEBI:63528"/>
        <dbReference type="ChEBI" id="CHEBI:246422"/>
        <dbReference type="EC" id="2.1.1.148"/>
    </reaction>
</comment>
<gene>
    <name evidence="7" type="primary">thyX</name>
    <name evidence="8" type="ORF">ENW00_09035</name>
</gene>
<dbReference type="GO" id="GO:0050660">
    <property type="term" value="F:flavin adenine dinucleotide binding"/>
    <property type="evidence" value="ECO:0007669"/>
    <property type="project" value="UniProtKB-UniRule"/>
</dbReference>
<keyword evidence="5 7" id="KW-0274">FAD</keyword>
<evidence type="ECO:0000256" key="5">
    <source>
        <dbReference type="ARBA" id="ARBA00022827"/>
    </source>
</evidence>
<dbReference type="PROSITE" id="PS51331">
    <property type="entry name" value="THYX"/>
    <property type="match status" value="1"/>
</dbReference>
<sequence length="218" mass="25575">MRVKLIAYTPEPEKVCALAMRLCHYQGNIEELEEKLTLEEISRLLKKAKTLQHFSIFEHANFTFYIEGISRVTTHQLVRHRIASYSQQSQRYVKIRQEYVIPESILIDKEREKVYKETLDKAFNAYEELVKMGVPKEDARYLLPQAVESKIIVTMNARELLHFFTLRTCNSAQWEIREMAWEMLDLVKKVAPNIFEDAGPSCFRGTCPEGKSCIPKRR</sequence>
<evidence type="ECO:0000256" key="1">
    <source>
        <dbReference type="ARBA" id="ARBA00022603"/>
    </source>
</evidence>
<dbReference type="CDD" id="cd20175">
    <property type="entry name" value="ThyX"/>
    <property type="match status" value="1"/>
</dbReference>
<feature type="binding site" evidence="7">
    <location>
        <begin position="156"/>
        <end position="158"/>
    </location>
    <ligand>
        <name>FAD</name>
        <dbReference type="ChEBI" id="CHEBI:57692"/>
        <note>ligand shared between neighboring subunits</note>
    </ligand>
</feature>
<comment type="function">
    <text evidence="7">Catalyzes the reductive methylation of 2'-deoxyuridine-5'-monophosphate (dUMP) to 2'-deoxythymidine-5'-monophosphate (dTMP) while utilizing 5,10-methylenetetrahydrofolate (mTHF) as the methyl donor, and NADPH and FADH(2) as the reductant.</text>
</comment>
<dbReference type="HAMAP" id="MF_01408">
    <property type="entry name" value="ThyX"/>
    <property type="match status" value="1"/>
</dbReference>
<dbReference type="GO" id="GO:0006231">
    <property type="term" value="P:dTMP biosynthetic process"/>
    <property type="evidence" value="ECO:0007669"/>
    <property type="project" value="UniProtKB-UniRule"/>
</dbReference>
<dbReference type="GO" id="GO:0050797">
    <property type="term" value="F:thymidylate synthase (FAD) activity"/>
    <property type="evidence" value="ECO:0007669"/>
    <property type="project" value="UniProtKB-UniRule"/>
</dbReference>
<accession>A0A7C3RXM9</accession>
<organism evidence="8">
    <name type="scientific">Dictyoglomus thermophilum</name>
    <dbReference type="NCBI Taxonomy" id="14"/>
    <lineage>
        <taxon>Bacteria</taxon>
        <taxon>Pseudomonadati</taxon>
        <taxon>Dictyoglomota</taxon>
        <taxon>Dictyoglomia</taxon>
        <taxon>Dictyoglomales</taxon>
        <taxon>Dictyoglomaceae</taxon>
        <taxon>Dictyoglomus</taxon>
    </lineage>
</organism>
<feature type="binding site" description="in other chain" evidence="7">
    <location>
        <begin position="87"/>
        <end position="91"/>
    </location>
    <ligand>
        <name>dUMP</name>
        <dbReference type="ChEBI" id="CHEBI:246422"/>
        <note>ligand shared between dimeric partners</note>
    </ligand>
</feature>
<dbReference type="GO" id="GO:0004799">
    <property type="term" value="F:thymidylate synthase activity"/>
    <property type="evidence" value="ECO:0007669"/>
    <property type="project" value="TreeGrafter"/>
</dbReference>
<dbReference type="EC" id="2.1.1.148" evidence="7"/>
<proteinExistence type="inferred from homology"/>
<evidence type="ECO:0000256" key="7">
    <source>
        <dbReference type="HAMAP-Rule" id="MF_01408"/>
    </source>
</evidence>
<feature type="binding site" evidence="7">
    <location>
        <position position="87"/>
    </location>
    <ligand>
        <name>FAD</name>
        <dbReference type="ChEBI" id="CHEBI:57692"/>
        <note>ligand shared between neighboring subunits</note>
    </ligand>
</feature>
<feature type="binding site" evidence="7">
    <location>
        <begin position="79"/>
        <end position="81"/>
    </location>
    <ligand>
        <name>FAD</name>
        <dbReference type="ChEBI" id="CHEBI:57692"/>
        <note>ligand shared between neighboring subunits</note>
    </ligand>
</feature>
<dbReference type="PANTHER" id="PTHR34934:SF1">
    <property type="entry name" value="FLAVIN-DEPENDENT THYMIDYLATE SYNTHASE"/>
    <property type="match status" value="1"/>
</dbReference>
<protein>
    <recommendedName>
        <fullName evidence="7">Flavin-dependent thymidylate synthase</fullName>
        <shortName evidence="7">FDTS</shortName>
        <ecNumber evidence="7">2.1.1.148</ecNumber>
    </recommendedName>
    <alternativeName>
        <fullName evidence="7">FAD-dependent thymidylate synthase</fullName>
    </alternativeName>
    <alternativeName>
        <fullName evidence="7">Thymidylate synthase ThyX</fullName>
        <shortName evidence="7">TS</shortName>
        <shortName evidence="7">TSase</shortName>
    </alternativeName>
</protein>
<comment type="subunit">
    <text evidence="7">Homotetramer.</text>
</comment>
<dbReference type="Gene3D" id="3.30.1360.170">
    <property type="match status" value="1"/>
</dbReference>
<evidence type="ECO:0000256" key="3">
    <source>
        <dbReference type="ARBA" id="ARBA00022679"/>
    </source>
</evidence>
<dbReference type="Pfam" id="PF02511">
    <property type="entry name" value="Thy1"/>
    <property type="match status" value="1"/>
</dbReference>
<feature type="binding site" evidence="7">
    <location>
        <begin position="76"/>
        <end position="79"/>
    </location>
    <ligand>
        <name>dUMP</name>
        <dbReference type="ChEBI" id="CHEBI:246422"/>
        <note>ligand shared between dimeric partners</note>
    </ligand>
</feature>